<feature type="transmembrane region" description="Helical" evidence="2">
    <location>
        <begin position="49"/>
        <end position="71"/>
    </location>
</feature>
<dbReference type="InterPro" id="IPR003018">
    <property type="entry name" value="GAF"/>
</dbReference>
<keyword evidence="2" id="KW-1133">Transmembrane helix</keyword>
<feature type="coiled-coil region" evidence="1">
    <location>
        <begin position="404"/>
        <end position="459"/>
    </location>
</feature>
<dbReference type="AlphaFoldDB" id="A0AAW9S933"/>
<evidence type="ECO:0000259" key="3">
    <source>
        <dbReference type="SMART" id="SM00065"/>
    </source>
</evidence>
<dbReference type="Gene3D" id="3.30.450.40">
    <property type="match status" value="1"/>
</dbReference>
<keyword evidence="1" id="KW-0175">Coiled coil</keyword>
<feature type="transmembrane region" description="Helical" evidence="2">
    <location>
        <begin position="78"/>
        <end position="96"/>
    </location>
</feature>
<feature type="domain" description="GAF" evidence="3">
    <location>
        <begin position="255"/>
        <end position="401"/>
    </location>
</feature>
<name>A0AAW9S933_9BACT</name>
<sequence length="465" mass="53521">MKFFNIGVSADLAEELAPKIRLTNQIALILTFNSLVYAFFSYTNHSENTVLYAALLCMALCILPVFFNFLNLYNLSRVFISTVPISLVVIVAAMITPPEKPALSSLILLTTSSLPLPFIIFHFSERTLQLGSLIFNILQIVTFRYISLLFVPSKETESLYTELQSLQLDTFGISFGVLVAIVMTSLLQKSMVDSEKKLKVNLEELEERTRAMEEAKSEMEKSYKELENARIDSQQREWINKGLAQSINLLRSDEDISILYDKLLAYIIRFMGANQGGLFLVNKQDHDEHMELVACYAYNRKKFIKKRIEVGEGLIGQSYLEKDKLFLTDVPEEYLDITSGLGHSNPRCIVIIPFFFNEKIEAILEIASFKVLQEHEITFLEKVGENIASVISSYRITSQTKKLLETSQQQAEMLRSQEEEMRQNMEEMQATQEEMYRKERQYVKHIEDLEEKLNATRKEQNHLTS</sequence>
<comment type="caution">
    <text evidence="4">The sequence shown here is derived from an EMBL/GenBank/DDBJ whole genome shotgun (WGS) entry which is preliminary data.</text>
</comment>
<protein>
    <submittedName>
        <fullName evidence="4">GAF domain-containing protein</fullName>
    </submittedName>
</protein>
<feature type="transmembrane region" description="Helical" evidence="2">
    <location>
        <begin position="102"/>
        <end position="121"/>
    </location>
</feature>
<dbReference type="EMBL" id="JBDKWZ010000009">
    <property type="protein sequence ID" value="MEN7549526.1"/>
    <property type="molecule type" value="Genomic_DNA"/>
</dbReference>
<evidence type="ECO:0000313" key="4">
    <source>
        <dbReference type="EMBL" id="MEN7549526.1"/>
    </source>
</evidence>
<dbReference type="InterPro" id="IPR029016">
    <property type="entry name" value="GAF-like_dom_sf"/>
</dbReference>
<proteinExistence type="predicted"/>
<dbReference type="SUPFAM" id="SSF55781">
    <property type="entry name" value="GAF domain-like"/>
    <property type="match status" value="1"/>
</dbReference>
<dbReference type="SMART" id="SM00065">
    <property type="entry name" value="GAF"/>
    <property type="match status" value="1"/>
</dbReference>
<evidence type="ECO:0000313" key="5">
    <source>
        <dbReference type="Proteomes" id="UP001403385"/>
    </source>
</evidence>
<feature type="transmembrane region" description="Helical" evidence="2">
    <location>
        <begin position="171"/>
        <end position="187"/>
    </location>
</feature>
<organism evidence="4 5">
    <name type="scientific">Rapidithrix thailandica</name>
    <dbReference type="NCBI Taxonomy" id="413964"/>
    <lineage>
        <taxon>Bacteria</taxon>
        <taxon>Pseudomonadati</taxon>
        <taxon>Bacteroidota</taxon>
        <taxon>Cytophagia</taxon>
        <taxon>Cytophagales</taxon>
        <taxon>Flammeovirgaceae</taxon>
        <taxon>Rapidithrix</taxon>
    </lineage>
</organism>
<feature type="coiled-coil region" evidence="1">
    <location>
        <begin position="188"/>
        <end position="236"/>
    </location>
</feature>
<keyword evidence="2" id="KW-0472">Membrane</keyword>
<feature type="transmembrane region" description="Helical" evidence="2">
    <location>
        <begin position="26"/>
        <end position="43"/>
    </location>
</feature>
<evidence type="ECO:0000256" key="1">
    <source>
        <dbReference type="SAM" id="Coils"/>
    </source>
</evidence>
<gene>
    <name evidence="4" type="ORF">AAG747_16505</name>
</gene>
<dbReference type="RefSeq" id="WP_346822305.1">
    <property type="nucleotide sequence ID" value="NZ_JBDKWZ010000009.1"/>
</dbReference>
<dbReference type="Pfam" id="PF13185">
    <property type="entry name" value="GAF_2"/>
    <property type="match status" value="1"/>
</dbReference>
<dbReference type="Proteomes" id="UP001403385">
    <property type="component" value="Unassembled WGS sequence"/>
</dbReference>
<feature type="transmembrane region" description="Helical" evidence="2">
    <location>
        <begin position="133"/>
        <end position="151"/>
    </location>
</feature>
<evidence type="ECO:0000256" key="2">
    <source>
        <dbReference type="SAM" id="Phobius"/>
    </source>
</evidence>
<reference evidence="4 5" key="1">
    <citation type="submission" date="2024-04" db="EMBL/GenBank/DDBJ databases">
        <title>Novel genus in family Flammeovirgaceae.</title>
        <authorList>
            <person name="Nguyen T.H."/>
            <person name="Vuong T.Q."/>
            <person name="Le H."/>
            <person name="Kim S.-G."/>
        </authorList>
    </citation>
    <scope>NUCLEOTIDE SEQUENCE [LARGE SCALE GENOMIC DNA]</scope>
    <source>
        <strain evidence="4 5">JCM 23209</strain>
    </source>
</reference>
<accession>A0AAW9S933</accession>
<keyword evidence="5" id="KW-1185">Reference proteome</keyword>
<keyword evidence="2" id="KW-0812">Transmembrane</keyword>